<gene>
    <name evidence="2" type="ORF">RFI_16858</name>
</gene>
<dbReference type="AlphaFoldDB" id="X6N3M7"/>
<reference evidence="2 3" key="1">
    <citation type="journal article" date="2013" name="Curr. Biol.">
        <title>The Genome of the Foraminiferan Reticulomyxa filosa.</title>
        <authorList>
            <person name="Glockner G."/>
            <person name="Hulsmann N."/>
            <person name="Schleicher M."/>
            <person name="Noegel A.A."/>
            <person name="Eichinger L."/>
            <person name="Gallinger C."/>
            <person name="Pawlowski J."/>
            <person name="Sierra R."/>
            <person name="Euteneuer U."/>
            <person name="Pillet L."/>
            <person name="Moustafa A."/>
            <person name="Platzer M."/>
            <person name="Groth M."/>
            <person name="Szafranski K."/>
            <person name="Schliwa M."/>
        </authorList>
    </citation>
    <scope>NUCLEOTIDE SEQUENCE [LARGE SCALE GENOMIC DNA]</scope>
</reference>
<feature type="coiled-coil region" evidence="1">
    <location>
        <begin position="84"/>
        <end position="129"/>
    </location>
</feature>
<accession>X6N3M7</accession>
<feature type="non-terminal residue" evidence="2">
    <location>
        <position position="1"/>
    </location>
</feature>
<organism evidence="2 3">
    <name type="scientific">Reticulomyxa filosa</name>
    <dbReference type="NCBI Taxonomy" id="46433"/>
    <lineage>
        <taxon>Eukaryota</taxon>
        <taxon>Sar</taxon>
        <taxon>Rhizaria</taxon>
        <taxon>Retaria</taxon>
        <taxon>Foraminifera</taxon>
        <taxon>Monothalamids</taxon>
        <taxon>Reticulomyxidae</taxon>
        <taxon>Reticulomyxa</taxon>
    </lineage>
</organism>
<name>X6N3M7_RETFI</name>
<protein>
    <submittedName>
        <fullName evidence="2">Uncharacterized protein</fullName>
    </submittedName>
</protein>
<evidence type="ECO:0000313" key="2">
    <source>
        <dbReference type="EMBL" id="ETO20359.1"/>
    </source>
</evidence>
<proteinExistence type="predicted"/>
<keyword evidence="3" id="KW-1185">Reference proteome</keyword>
<dbReference type="EMBL" id="ASPP01012690">
    <property type="protein sequence ID" value="ETO20359.1"/>
    <property type="molecule type" value="Genomic_DNA"/>
</dbReference>
<evidence type="ECO:0000313" key="3">
    <source>
        <dbReference type="Proteomes" id="UP000023152"/>
    </source>
</evidence>
<feature type="non-terminal residue" evidence="2">
    <location>
        <position position="242"/>
    </location>
</feature>
<feature type="coiled-coil region" evidence="1">
    <location>
        <begin position="159"/>
        <end position="186"/>
    </location>
</feature>
<keyword evidence="1" id="KW-0175">Coiled coil</keyword>
<evidence type="ECO:0000256" key="1">
    <source>
        <dbReference type="SAM" id="Coils"/>
    </source>
</evidence>
<dbReference type="Proteomes" id="UP000023152">
    <property type="component" value="Unassembled WGS sequence"/>
</dbReference>
<comment type="caution">
    <text evidence="2">The sequence shown here is derived from an EMBL/GenBank/DDBJ whole genome shotgun (WGS) entry which is preliminary data.</text>
</comment>
<sequence length="242" mass="28577">KTTFHVFIIHTTHTHTHLFCLFSFCVFHQCSLCLRKYIYIYVLCVSALFKATLVDGVTTFVPVNYNSISTEIDKQTKFTYCFATQKYKSQVKEMEQKIAQLEETVQEQKKNFRKQVRQMKDELQHQNDQVCLLCACIQKNIFKKNKKKKKKNTHTHTHNTVYANRLEMEQKRCKRLEEQIELMISNQVESSEKKLPTLRTQLDDAVVKLSALRTNVQGIEMYDLVIQKLIESFLHAQNLVFK</sequence>